<accession>A0A6M0RNC3</accession>
<dbReference type="Pfam" id="PF01926">
    <property type="entry name" value="MMR_HSR1"/>
    <property type="match status" value="1"/>
</dbReference>
<dbReference type="InterPro" id="IPR019991">
    <property type="entry name" value="GTP-bd_ribosome_bgen"/>
</dbReference>
<dbReference type="RefSeq" id="WP_163699457.1">
    <property type="nucleotide sequence ID" value="NZ_QXHD01000004.1"/>
</dbReference>
<dbReference type="SUPFAM" id="SSF52540">
    <property type="entry name" value="P-loop containing nucleoside triphosphate hydrolases"/>
    <property type="match status" value="1"/>
</dbReference>
<comment type="caution">
    <text evidence="6">The sequence shown here is derived from an EMBL/GenBank/DDBJ whole genome shotgun (WGS) entry which is preliminary data.</text>
</comment>
<gene>
    <name evidence="6" type="primary">ylqF</name>
    <name evidence="6" type="ORF">DXZ20_17210</name>
</gene>
<organism evidence="6 7">
    <name type="scientific">Adonisia turfae CCMR0081</name>
    <dbReference type="NCBI Taxonomy" id="2292702"/>
    <lineage>
        <taxon>Bacteria</taxon>
        <taxon>Bacillati</taxon>
        <taxon>Cyanobacteriota</taxon>
        <taxon>Adonisia</taxon>
        <taxon>Adonisia turfae</taxon>
    </lineage>
</organism>
<dbReference type="PANTHER" id="PTHR45782:SF5">
    <property type="entry name" value="DAR GTPASE 3, CHLOROPLASTIC"/>
    <property type="match status" value="1"/>
</dbReference>
<dbReference type="NCBIfam" id="TIGR03596">
    <property type="entry name" value="GTPase_YlqF"/>
    <property type="match status" value="1"/>
</dbReference>
<evidence type="ECO:0000313" key="6">
    <source>
        <dbReference type="EMBL" id="NEZ57380.1"/>
    </source>
</evidence>
<comment type="subcellular location">
    <subcellularLocation>
        <location evidence="3">Cytoplasm</location>
    </subcellularLocation>
</comment>
<evidence type="ECO:0000259" key="5">
    <source>
        <dbReference type="Pfam" id="PF01926"/>
    </source>
</evidence>
<dbReference type="GO" id="GO:0005525">
    <property type="term" value="F:GTP binding"/>
    <property type="evidence" value="ECO:0007669"/>
    <property type="project" value="UniProtKB-KW"/>
</dbReference>
<dbReference type="PIRSF" id="PIRSF006230">
    <property type="entry name" value="MG442"/>
    <property type="match status" value="1"/>
</dbReference>
<comment type="function">
    <text evidence="3">Required for a late step of 50S ribosomal subunit assembly. Has GTPase activity.</text>
</comment>
<dbReference type="InterPro" id="IPR006073">
    <property type="entry name" value="GTP-bd"/>
</dbReference>
<name>A0A6M0RNC3_9CYAN</name>
<dbReference type="GO" id="GO:0006412">
    <property type="term" value="P:translation"/>
    <property type="evidence" value="ECO:0007669"/>
    <property type="project" value="TreeGrafter"/>
</dbReference>
<reference evidence="6 7" key="1">
    <citation type="journal article" date="2020" name="Microb. Ecol.">
        <title>Ecogenomics of the Marine Benthic Filamentous Cyanobacterium Adonisia.</title>
        <authorList>
            <person name="Walter J.M."/>
            <person name="Coutinho F.H."/>
            <person name="Leomil L."/>
            <person name="Hargreaves P.I."/>
            <person name="Campeao M.E."/>
            <person name="Vieira V.V."/>
            <person name="Silva B.S."/>
            <person name="Fistarol G.O."/>
            <person name="Salomon P.S."/>
            <person name="Sawabe T."/>
            <person name="Mino S."/>
            <person name="Hosokawa M."/>
            <person name="Miyashita H."/>
            <person name="Maruyama F."/>
            <person name="van Verk M.C."/>
            <person name="Dutilh B.E."/>
            <person name="Thompson C.C."/>
            <person name="Thompson F.L."/>
        </authorList>
    </citation>
    <scope>NUCLEOTIDE SEQUENCE [LARGE SCALE GENOMIC DNA]</scope>
    <source>
        <strain evidence="6 7">CCMR0081</strain>
    </source>
</reference>
<feature type="binding site" evidence="4">
    <location>
        <begin position="61"/>
        <end position="64"/>
    </location>
    <ligand>
        <name>GTP</name>
        <dbReference type="ChEBI" id="CHEBI:37565"/>
    </ligand>
</feature>
<dbReference type="PANTHER" id="PTHR45782">
    <property type="entry name" value="MITOCHONDRIAL RIBOSOME-ASSOCIATED GTPASE 1"/>
    <property type="match status" value="1"/>
</dbReference>
<dbReference type="InterPro" id="IPR027417">
    <property type="entry name" value="P-loop_NTPase"/>
</dbReference>
<dbReference type="InterPro" id="IPR023179">
    <property type="entry name" value="GTP-bd_ortho_bundle_sf"/>
</dbReference>
<dbReference type="GO" id="GO:0003924">
    <property type="term" value="F:GTPase activity"/>
    <property type="evidence" value="ECO:0007669"/>
    <property type="project" value="TreeGrafter"/>
</dbReference>
<protein>
    <recommendedName>
        <fullName evidence="3">Ribosome biogenesis GTPase A</fullName>
    </recommendedName>
</protein>
<evidence type="ECO:0000256" key="3">
    <source>
        <dbReference type="PIRNR" id="PIRNR006230"/>
    </source>
</evidence>
<dbReference type="GO" id="GO:0005737">
    <property type="term" value="C:cytoplasm"/>
    <property type="evidence" value="ECO:0007669"/>
    <property type="project" value="UniProtKB-SubCell"/>
</dbReference>
<sequence>MTSPSIQWYPGHIAKAERSLKEQLKRVDVVLEIRDARIPLATHHPEVDDWLGDKSRVLVLNRVDMISAEARQSWQTWFKEQGQAAYFTNAKQGKGVQNLLRAAQDAGKAMNERRKRRGMKPRPVRAVVIGFPNVGKSALINRLLKRKVVVSERRAGVTRQLRWVRISNEIELLDAPGIIPLKLNDQEVALKLAICDDIGGAAYDTQRVAAAFLDLIQDLDQRDKAGGYEGAIASRYDTPLTSETGEFYTGETYLSILAQRHNDDLERAAHQLLNDFRKGHLGNLVLELPPVPMVEPTSSVAVGQ</sequence>
<dbReference type="Proteomes" id="UP000481033">
    <property type="component" value="Unassembled WGS sequence"/>
</dbReference>
<dbReference type="FunFam" id="3.40.50.300:FF:001189">
    <property type="entry name" value="DAR GTPase 3 chloroplastic"/>
    <property type="match status" value="1"/>
</dbReference>
<keyword evidence="3" id="KW-0963">Cytoplasm</keyword>
<keyword evidence="2 3" id="KW-0342">GTP-binding</keyword>
<dbReference type="PRINTS" id="PR00326">
    <property type="entry name" value="GTP1OBG"/>
</dbReference>
<feature type="binding site" evidence="4">
    <location>
        <position position="177"/>
    </location>
    <ligand>
        <name>GTP</name>
        <dbReference type="ChEBI" id="CHEBI:37565"/>
    </ligand>
</feature>
<evidence type="ECO:0000256" key="1">
    <source>
        <dbReference type="ARBA" id="ARBA00022741"/>
    </source>
</evidence>
<comment type="similarity">
    <text evidence="3">Belongs to the TRAFAC class YlqF/YawG GTPase family. MTG1 subfamily.</text>
</comment>
<evidence type="ECO:0000313" key="7">
    <source>
        <dbReference type="Proteomes" id="UP000481033"/>
    </source>
</evidence>
<keyword evidence="7" id="KW-1185">Reference proteome</keyword>
<dbReference type="Gene3D" id="3.40.50.300">
    <property type="entry name" value="P-loop containing nucleotide triphosphate hydrolases"/>
    <property type="match status" value="1"/>
</dbReference>
<dbReference type="CDD" id="cd01856">
    <property type="entry name" value="YlqF"/>
    <property type="match status" value="1"/>
</dbReference>
<keyword evidence="1 3" id="KW-0547">Nucleotide-binding</keyword>
<evidence type="ECO:0000256" key="4">
    <source>
        <dbReference type="PIRSR" id="PIRSR006230-1"/>
    </source>
</evidence>
<feature type="domain" description="G" evidence="5">
    <location>
        <begin position="126"/>
        <end position="182"/>
    </location>
</feature>
<evidence type="ECO:0000256" key="2">
    <source>
        <dbReference type="ARBA" id="ARBA00023134"/>
    </source>
</evidence>
<dbReference type="AlphaFoldDB" id="A0A6M0RNC3"/>
<proteinExistence type="inferred from homology"/>
<dbReference type="InterPro" id="IPR016478">
    <property type="entry name" value="GTPase_MTG1"/>
</dbReference>
<dbReference type="EMBL" id="QXHD01000004">
    <property type="protein sequence ID" value="NEZ57380.1"/>
    <property type="molecule type" value="Genomic_DNA"/>
</dbReference>
<dbReference type="Gene3D" id="1.10.1580.10">
    <property type="match status" value="1"/>
</dbReference>